<proteinExistence type="predicted"/>
<keyword evidence="3" id="KW-1185">Reference proteome</keyword>
<dbReference type="VEuPathDB" id="FungiDB:DIURU_005658"/>
<evidence type="ECO:0000313" key="3">
    <source>
        <dbReference type="Proteomes" id="UP000449547"/>
    </source>
</evidence>
<dbReference type="GeneID" id="54784309"/>
<accession>A0A642UCB0</accession>
<dbReference type="InterPro" id="IPR013888">
    <property type="entry name" value="RNase_P_Rpm2_mt"/>
</dbReference>
<dbReference type="Pfam" id="PF08579">
    <property type="entry name" value="RPM2"/>
    <property type="match status" value="1"/>
</dbReference>
<dbReference type="RefSeq" id="XP_034009506.1">
    <property type="nucleotide sequence ID" value="XM_034158664.1"/>
</dbReference>
<feature type="compositionally biased region" description="Polar residues" evidence="1">
    <location>
        <begin position="150"/>
        <end position="160"/>
    </location>
</feature>
<organism evidence="2 3">
    <name type="scientific">Diutina rugosa</name>
    <name type="common">Yeast</name>
    <name type="synonym">Candida rugosa</name>
    <dbReference type="NCBI Taxonomy" id="5481"/>
    <lineage>
        <taxon>Eukaryota</taxon>
        <taxon>Fungi</taxon>
        <taxon>Dikarya</taxon>
        <taxon>Ascomycota</taxon>
        <taxon>Saccharomycotina</taxon>
        <taxon>Pichiomycetes</taxon>
        <taxon>Debaryomycetaceae</taxon>
        <taxon>Diutina</taxon>
    </lineage>
</organism>
<dbReference type="Proteomes" id="UP000449547">
    <property type="component" value="Unassembled WGS sequence"/>
</dbReference>
<dbReference type="OrthoDB" id="185373at2759"/>
<comment type="caution">
    <text evidence="2">The sequence shown here is derived from an EMBL/GenBank/DDBJ whole genome shotgun (WGS) entry which is preliminary data.</text>
</comment>
<protein>
    <submittedName>
        <fullName evidence="2">Uncharacterized protein</fullName>
    </submittedName>
</protein>
<sequence>MPFFHNTASKSWHHPRSGATRNFYKIDVGHYGLYFSMFSHDRDQGHAAPSVNELILAHIAGYEESKVSLEQIVVVCDKLIITRANVDIQSDISQLKSDHRRISSPLQLLLGRSNGFASGLRSLHTDARVKRFLQTCPPPPVPEEPIPSATPKQESSQSIDPYLSSQLESLKTCEPNLVYPIYQSIRRNDMTLPSVEDYNFVLRSIATRPCDSSDDVNDVERKLTTLMTVYQDMLTVFKPTSETYNLVLAELVRGAIRVPTATTQFSEAHETSQALEFAHMAVSMFMSIINYRGLDLIKLIPQMAAMTARFPSVMTKAFIERLMSVTSTMGVIPNGSYYHNLIKSSQHFGRYDIASDAVYKFVLASFEQYKCVATGEDDEYVIYGAVLSSMIANGQRSTAGKFLDDILSDYKQSLLNAAVGPTKTQVSRVMSAYLSAVLEFSPSTKRAISDTSGVLRKFEAIPYLPEVSCEVYAAIISRCCHRYREMDGQRRTETNPAKLNEAMALQSSYLATMWKLYGRIAVRRDFGGEAAKCRDTLLSLSIDLGDHEHVFQLLKEMIMRSHHIYDVATLRKVLNYLYSGAIGNTSAAQPFSSQYYGLLLQIVESQGQFHQGKAFSDFMSEVARYLVLVPQAPEAAAAVYPYNVAALLNSPLVARAFESLNIAEDNLYGISVLSSLLVAYPPQGPLASRVAHLLSILCSQFEEPDNHYIELNRELLECRYQVAYAVHHLIGSLVVEGHALTPAMVDAARYVDVDIPEDVTVALSDWQFEQDLTYLLSINRNLGVRTFLSEFAAKKQFSRDTWTMLLTPEFLHEECISPKRLLARLSAGGHDDAEMLAQLVKADHDPTTICVVNHLLTSPKASTPVLVKWIVAATRSSDNRYLQELVTGKNGLFYKVLAPFSPTNPPMWASAYLSLMEDPNQVIQLVEDHICMESEHSPIIPYLDALVATNSPQFPDVYAKLPLSVQTSPQGRQAMLEYQMGFQDADYGELFGRYSNGVKSTKSRELLAQCQFYAGLGYPSHCQSVGELAWALLACGDISHMRQLALSHKHLVSTQHSKQRKEQLVCALFTNLITSVDYLSSTNVKLAINNVLKFLRMVHLHKLSVANLALFIKLLGTARLSELLHILRTKMVLGSKVADIVRFFYLETICASTREKSILLDQLVEAETTSVQ</sequence>
<reference evidence="2 3" key="1">
    <citation type="submission" date="2019-07" db="EMBL/GenBank/DDBJ databases">
        <title>Genome assembly of two rare yeast pathogens: Diutina rugosa and Trichomonascus ciferrii.</title>
        <authorList>
            <person name="Mixao V."/>
            <person name="Saus E."/>
            <person name="Hansen A."/>
            <person name="Lass-Flor C."/>
            <person name="Gabaldon T."/>
        </authorList>
    </citation>
    <scope>NUCLEOTIDE SEQUENCE [LARGE SCALE GENOMIC DNA]</scope>
    <source>
        <strain evidence="2 3">CBS 613</strain>
    </source>
</reference>
<dbReference type="EMBL" id="SWFT01000163">
    <property type="protein sequence ID" value="KAA8896646.1"/>
    <property type="molecule type" value="Genomic_DNA"/>
</dbReference>
<dbReference type="AlphaFoldDB" id="A0A642UCB0"/>
<evidence type="ECO:0000313" key="2">
    <source>
        <dbReference type="EMBL" id="KAA8896646.1"/>
    </source>
</evidence>
<feature type="region of interest" description="Disordered" evidence="1">
    <location>
        <begin position="137"/>
        <end position="160"/>
    </location>
</feature>
<name>A0A642UCB0_DIURU</name>
<gene>
    <name evidence="2" type="ORF">DIURU_005658</name>
</gene>
<evidence type="ECO:0000256" key="1">
    <source>
        <dbReference type="SAM" id="MobiDB-lite"/>
    </source>
</evidence>
<dbReference type="OMA" id="HICMESE"/>